<dbReference type="RefSeq" id="WP_274944547.1">
    <property type="nucleotide sequence ID" value="NZ_JANWOI010000004.1"/>
</dbReference>
<evidence type="ECO:0000256" key="6">
    <source>
        <dbReference type="ARBA" id="ARBA00034138"/>
    </source>
</evidence>
<dbReference type="PRINTS" id="PR01179">
    <property type="entry name" value="ODADCRBXLASE"/>
</dbReference>
<feature type="domain" description="Orn/DAP/Arg decarboxylase 2 N-terminal" evidence="11">
    <location>
        <begin position="45"/>
        <end position="276"/>
    </location>
</feature>
<feature type="active site" description="Proton donor" evidence="8">
    <location>
        <position position="348"/>
    </location>
</feature>
<gene>
    <name evidence="12" type="ORF">NYP16_12850</name>
</gene>
<dbReference type="Gene3D" id="2.40.37.10">
    <property type="entry name" value="Lyase, Ornithine Decarboxylase, Chain A, domain 1"/>
    <property type="match status" value="1"/>
</dbReference>
<organism evidence="12 13">
    <name type="scientific">Govanella unica</name>
    <dbReference type="NCBI Taxonomy" id="2975056"/>
    <lineage>
        <taxon>Bacteria</taxon>
        <taxon>Pseudomonadati</taxon>
        <taxon>Pseudomonadota</taxon>
        <taxon>Alphaproteobacteria</taxon>
        <taxon>Emcibacterales</taxon>
        <taxon>Govanellaceae</taxon>
        <taxon>Govanella</taxon>
    </lineage>
</organism>
<sequence length="431" mass="47579">MTSQLLSLPIDSFRDDADLAVFASLDEAVATLRPDEPVQVLYPDELRANARAFLTQFPGQTLYAVKVNPDRRVLQYLYNAGVRHFDVASEGEVELVHSMFPNARLSFMHPIKSRRAIASAFRMGVRDFVIDSESEIIKVIEETNAASRINLFVRIALPKGSAAYDLSGKFGAEHDEAVTLLRQARRVSHKLGLCFHVGSQCLNPVSYREAIEKARAIVAEAGVTLDILDIGGGFPVAYPDMVPPPFEDYMAEIRQAVADNGFAATELWCEPGRGLAGTGGKVIVKVEHRRGDKLYLNDGTYGSLFDAGQGFGWRYPARLIRPDAEISATDVPQPSPLMKPFSFFGPTCDNIDFMKGPFYLPEDVQEGDWIEIGQLGAYGFAMRTGFNGFKADTTVAVRPEPIFPVEVPKAARPIRIQDKLVARRAVRAAHK</sequence>
<dbReference type="InterPro" id="IPR022657">
    <property type="entry name" value="De-COase2_CS"/>
</dbReference>
<dbReference type="Pfam" id="PF02784">
    <property type="entry name" value="Orn_Arg_deC_N"/>
    <property type="match status" value="1"/>
</dbReference>
<evidence type="ECO:0000259" key="11">
    <source>
        <dbReference type="Pfam" id="PF02784"/>
    </source>
</evidence>
<dbReference type="PROSITE" id="PS00878">
    <property type="entry name" value="ODR_DC_2_1"/>
    <property type="match status" value="1"/>
</dbReference>
<dbReference type="PANTHER" id="PTHR11482:SF6">
    <property type="entry name" value="ORNITHINE DECARBOXYLASE 1-RELATED"/>
    <property type="match status" value="1"/>
</dbReference>
<keyword evidence="3 8" id="KW-0663">Pyridoxal phosphate</keyword>
<evidence type="ECO:0000256" key="4">
    <source>
        <dbReference type="ARBA" id="ARBA00023239"/>
    </source>
</evidence>
<comment type="similarity">
    <text evidence="2 9">Belongs to the Orn/Lys/Arg decarboxylase class-II family.</text>
</comment>
<evidence type="ECO:0000256" key="8">
    <source>
        <dbReference type="PIRSR" id="PIRSR600183-50"/>
    </source>
</evidence>
<dbReference type="Proteomes" id="UP001141619">
    <property type="component" value="Unassembled WGS sequence"/>
</dbReference>
<dbReference type="CDD" id="cd00622">
    <property type="entry name" value="PLPDE_III_ODC"/>
    <property type="match status" value="1"/>
</dbReference>
<dbReference type="GO" id="GO:0033387">
    <property type="term" value="P:putrescine biosynthetic process from arginine, via ornithine"/>
    <property type="evidence" value="ECO:0007669"/>
    <property type="project" value="TreeGrafter"/>
</dbReference>
<dbReference type="PROSITE" id="PS00879">
    <property type="entry name" value="ODR_DC_2_2"/>
    <property type="match status" value="1"/>
</dbReference>
<feature type="modified residue" description="N6-(pyridoxal phosphate)lysine" evidence="8">
    <location>
        <position position="66"/>
    </location>
</feature>
<keyword evidence="4" id="KW-0456">Lyase</keyword>
<dbReference type="InterPro" id="IPR022653">
    <property type="entry name" value="De-COase2_pyr-phos_BS"/>
</dbReference>
<dbReference type="SUPFAM" id="SSF51419">
    <property type="entry name" value="PLP-binding barrel"/>
    <property type="match status" value="1"/>
</dbReference>
<evidence type="ECO:0000256" key="5">
    <source>
        <dbReference type="ARBA" id="ARBA00034115"/>
    </source>
</evidence>
<dbReference type="InterPro" id="IPR000183">
    <property type="entry name" value="Orn/DAP/Arg_de-COase"/>
</dbReference>
<dbReference type="FunFam" id="3.20.20.10:FF:000008">
    <property type="entry name" value="Ornithine decarboxylase"/>
    <property type="match status" value="1"/>
</dbReference>
<comment type="catalytic activity">
    <reaction evidence="7">
        <text>L-ornithine + H(+) = putrescine + CO2</text>
        <dbReference type="Rhea" id="RHEA:22964"/>
        <dbReference type="ChEBI" id="CHEBI:15378"/>
        <dbReference type="ChEBI" id="CHEBI:16526"/>
        <dbReference type="ChEBI" id="CHEBI:46911"/>
        <dbReference type="ChEBI" id="CHEBI:326268"/>
        <dbReference type="EC" id="4.1.1.17"/>
    </reaction>
</comment>
<evidence type="ECO:0000256" key="9">
    <source>
        <dbReference type="RuleBase" id="RU003737"/>
    </source>
</evidence>
<reference evidence="12" key="2">
    <citation type="journal article" date="2023" name="Syst. Appl. Microbiol.">
        <title>Govania unica gen. nov., sp. nov., a rare biosphere bacterium that represents a novel family in the class Alphaproteobacteria.</title>
        <authorList>
            <person name="Vandamme P."/>
            <person name="Peeters C."/>
            <person name="Hettiarachchi A."/>
            <person name="Cnockaert M."/>
            <person name="Carlier A."/>
        </authorList>
    </citation>
    <scope>NUCLEOTIDE SEQUENCE</scope>
    <source>
        <strain evidence="12">LMG 31809</strain>
    </source>
</reference>
<evidence type="ECO:0000259" key="10">
    <source>
        <dbReference type="Pfam" id="PF00278"/>
    </source>
</evidence>
<keyword evidence="13" id="KW-1185">Reference proteome</keyword>
<protein>
    <recommendedName>
        <fullName evidence="6">ornithine decarboxylase</fullName>
        <ecNumber evidence="6">4.1.1.17</ecNumber>
    </recommendedName>
</protein>
<accession>A0A9X3TZI1</accession>
<dbReference type="InterPro" id="IPR009006">
    <property type="entry name" value="Ala_racemase/Decarboxylase_C"/>
</dbReference>
<comment type="pathway">
    <text evidence="5">Amine and polyamine biosynthesis; putrescine biosynthesis via L-ornithine pathway; putrescine from L-ornithine: step 1/1.</text>
</comment>
<evidence type="ECO:0000313" key="12">
    <source>
        <dbReference type="EMBL" id="MDA5194840.1"/>
    </source>
</evidence>
<proteinExistence type="inferred from homology"/>
<dbReference type="AlphaFoldDB" id="A0A9X3TZI1"/>
<dbReference type="PANTHER" id="PTHR11482">
    <property type="entry name" value="ARGININE/DIAMINOPIMELATE/ORNITHINE DECARBOXYLASE"/>
    <property type="match status" value="1"/>
</dbReference>
<dbReference type="EC" id="4.1.1.17" evidence="6"/>
<dbReference type="InterPro" id="IPR022643">
    <property type="entry name" value="De-COase2_C"/>
</dbReference>
<dbReference type="InterPro" id="IPR029066">
    <property type="entry name" value="PLP-binding_barrel"/>
</dbReference>
<evidence type="ECO:0000256" key="2">
    <source>
        <dbReference type="ARBA" id="ARBA00008872"/>
    </source>
</evidence>
<dbReference type="Gene3D" id="3.20.20.10">
    <property type="entry name" value="Alanine racemase"/>
    <property type="match status" value="1"/>
</dbReference>
<name>A0A9X3TZI1_9PROT</name>
<comment type="caution">
    <text evidence="12">The sequence shown here is derived from an EMBL/GenBank/DDBJ whole genome shotgun (WGS) entry which is preliminary data.</text>
</comment>
<evidence type="ECO:0000313" key="13">
    <source>
        <dbReference type="Proteomes" id="UP001141619"/>
    </source>
</evidence>
<dbReference type="InterPro" id="IPR002433">
    <property type="entry name" value="Orn_de-COase"/>
</dbReference>
<dbReference type="Pfam" id="PF00278">
    <property type="entry name" value="Orn_DAP_Arg_deC"/>
    <property type="match status" value="1"/>
</dbReference>
<dbReference type="GO" id="GO:0005737">
    <property type="term" value="C:cytoplasm"/>
    <property type="evidence" value="ECO:0007669"/>
    <property type="project" value="TreeGrafter"/>
</dbReference>
<evidence type="ECO:0000256" key="7">
    <source>
        <dbReference type="ARBA" id="ARBA00049127"/>
    </source>
</evidence>
<evidence type="ECO:0000256" key="1">
    <source>
        <dbReference type="ARBA" id="ARBA00001933"/>
    </source>
</evidence>
<dbReference type="SUPFAM" id="SSF50621">
    <property type="entry name" value="Alanine racemase C-terminal domain-like"/>
    <property type="match status" value="1"/>
</dbReference>
<feature type="domain" description="Orn/DAP/Arg decarboxylase 2 C-terminal" evidence="10">
    <location>
        <begin position="282"/>
        <end position="376"/>
    </location>
</feature>
<dbReference type="EMBL" id="JANWOI010000004">
    <property type="protein sequence ID" value="MDA5194840.1"/>
    <property type="molecule type" value="Genomic_DNA"/>
</dbReference>
<dbReference type="PRINTS" id="PR01182">
    <property type="entry name" value="ORNDCRBXLASE"/>
</dbReference>
<reference evidence="12" key="1">
    <citation type="submission" date="2022-08" db="EMBL/GenBank/DDBJ databases">
        <authorList>
            <person name="Vandamme P."/>
            <person name="Hettiarachchi A."/>
            <person name="Peeters C."/>
            <person name="Cnockaert M."/>
            <person name="Carlier A."/>
        </authorList>
    </citation>
    <scope>NUCLEOTIDE SEQUENCE</scope>
    <source>
        <strain evidence="12">LMG 31809</strain>
    </source>
</reference>
<comment type="cofactor">
    <cofactor evidence="1 8">
        <name>pyridoxal 5'-phosphate</name>
        <dbReference type="ChEBI" id="CHEBI:597326"/>
    </cofactor>
</comment>
<dbReference type="GO" id="GO:0004586">
    <property type="term" value="F:ornithine decarboxylase activity"/>
    <property type="evidence" value="ECO:0007669"/>
    <property type="project" value="UniProtKB-EC"/>
</dbReference>
<dbReference type="InterPro" id="IPR022644">
    <property type="entry name" value="De-COase2_N"/>
</dbReference>
<evidence type="ECO:0000256" key="3">
    <source>
        <dbReference type="ARBA" id="ARBA00022898"/>
    </source>
</evidence>